<evidence type="ECO:0000313" key="1">
    <source>
        <dbReference type="EMBL" id="SEC72891.1"/>
    </source>
</evidence>
<reference evidence="2" key="1">
    <citation type="submission" date="2016-10" db="EMBL/GenBank/DDBJ databases">
        <authorList>
            <person name="Varghese N."/>
            <person name="Submissions S."/>
        </authorList>
    </citation>
    <scope>NUCLEOTIDE SEQUENCE [LARGE SCALE GENOMIC DNA]</scope>
    <source>
        <strain evidence="2">DSM 44234</strain>
    </source>
</reference>
<protein>
    <submittedName>
        <fullName evidence="1">Uncharacterized protein</fullName>
    </submittedName>
</protein>
<dbReference type="Proteomes" id="UP000182241">
    <property type="component" value="Unassembled WGS sequence"/>
</dbReference>
<keyword evidence="2" id="KW-1185">Reference proteome</keyword>
<sequence>MGFGATEYCGHGRTIALETEPRCVGRDTLRSLAEEFAGHGHQIDRGEHEIVLLAGNGEPVSWFSIDSEALAWWKGNTSLAATFTECSACAPRATEL</sequence>
<organism evidence="1 2">
    <name type="scientific">Tsukamurella tyrosinosolvens</name>
    <dbReference type="NCBI Taxonomy" id="57704"/>
    <lineage>
        <taxon>Bacteria</taxon>
        <taxon>Bacillati</taxon>
        <taxon>Actinomycetota</taxon>
        <taxon>Actinomycetes</taxon>
        <taxon>Mycobacteriales</taxon>
        <taxon>Tsukamurellaceae</taxon>
        <taxon>Tsukamurella</taxon>
    </lineage>
</organism>
<gene>
    <name evidence="1" type="ORF">SAMN04489793_3057</name>
</gene>
<proteinExistence type="predicted"/>
<dbReference type="AlphaFoldDB" id="A0A1H4UXD3"/>
<name>A0A1H4UXD3_TSUTY</name>
<dbReference type="RefSeq" id="WP_156486377.1">
    <property type="nucleotide sequence ID" value="NZ_LSRJ01000005.1"/>
</dbReference>
<dbReference type="STRING" id="57704.SAMN04489793_3057"/>
<accession>A0A1H4UXD3</accession>
<dbReference type="EMBL" id="FNSA01000003">
    <property type="protein sequence ID" value="SEC72891.1"/>
    <property type="molecule type" value="Genomic_DNA"/>
</dbReference>
<evidence type="ECO:0000313" key="2">
    <source>
        <dbReference type="Proteomes" id="UP000182241"/>
    </source>
</evidence>